<dbReference type="GO" id="GO:0016020">
    <property type="term" value="C:membrane"/>
    <property type="evidence" value="ECO:0007669"/>
    <property type="project" value="UniProtKB-SubCell"/>
</dbReference>
<dbReference type="InterPro" id="IPR049829">
    <property type="entry name" value="MptA/B-like"/>
</dbReference>
<accession>A0A840Q129</accession>
<name>A0A840Q129_9PSEU</name>
<proteinExistence type="inferred from homology"/>
<comment type="subcellular location">
    <subcellularLocation>
        <location evidence="1">Membrane</location>
        <topology evidence="1">Multi-pass membrane protein</topology>
    </subcellularLocation>
</comment>
<feature type="transmembrane region" description="Helical" evidence="9">
    <location>
        <begin position="201"/>
        <end position="227"/>
    </location>
</feature>
<feature type="transmembrane region" description="Helical" evidence="9">
    <location>
        <begin position="418"/>
        <end position="437"/>
    </location>
</feature>
<evidence type="ECO:0000313" key="10">
    <source>
        <dbReference type="EMBL" id="MBB5156232.1"/>
    </source>
</evidence>
<feature type="transmembrane region" description="Helical" evidence="9">
    <location>
        <begin position="116"/>
        <end position="135"/>
    </location>
</feature>
<evidence type="ECO:0000256" key="8">
    <source>
        <dbReference type="SAM" id="MobiDB-lite"/>
    </source>
</evidence>
<sequence>MPPSLSIESAPDWSERTDNTTAGLPSLGGRRPRRPLPLRTIALGAIGSVLLLFGSFGAGGTLIHDPILGSGPLSVLRYGHGHDVAVTVVYIGFALLVWAWVRLGRGVIAHLVNSRGVLWATAAWLGPILIAPPLFTRDVYSYLGQGLLALNGLDPYGVGPSALTGPIPENVHPTWQTTPAPYGPLFMGVAKGVILLAGQDIIASVIVMRLVLLGGLVMLICALPGLVRHLGGRLPIALWLVAASPMTVVHLVGGPHNDMLMIGLLSVGTLLMLNDKRVGGIALVSAAMAIKATAGLALPFLVWMWASRLEGPSWQRFLRAVFPAVGVFVVVFGSCTALAKVGFGWLSALSAPGMIVNYLSAPTAVGQALHSLVSLFGETNIWPFVGATRTFGSLLLVLILAWNWWLARVGGTEAVRRAAIVLCCGALLSPVVLPWYLTWGLALGCAFAWTPRALSYVVGASIALVLAYYPDGEQAMYNWPFVAVGIGAAVLGSLSLVRFDPLGLSGVFGALPRTAMTVAPPTTPAPTTELRETQAAQK</sequence>
<feature type="transmembrane region" description="Helical" evidence="9">
    <location>
        <begin position="40"/>
        <end position="64"/>
    </location>
</feature>
<dbReference type="GO" id="GO:0016757">
    <property type="term" value="F:glycosyltransferase activity"/>
    <property type="evidence" value="ECO:0007669"/>
    <property type="project" value="UniProtKB-KW"/>
</dbReference>
<reference evidence="10 11" key="1">
    <citation type="submission" date="2020-08" db="EMBL/GenBank/DDBJ databases">
        <title>Sequencing the genomes of 1000 actinobacteria strains.</title>
        <authorList>
            <person name="Klenk H.-P."/>
        </authorList>
    </citation>
    <scope>NUCLEOTIDE SEQUENCE [LARGE SCALE GENOMIC DNA]</scope>
    <source>
        <strain evidence="10 11">DSM 45584</strain>
    </source>
</reference>
<keyword evidence="5 9" id="KW-1133">Transmembrane helix</keyword>
<evidence type="ECO:0000256" key="6">
    <source>
        <dbReference type="ARBA" id="ARBA00023136"/>
    </source>
</evidence>
<feature type="transmembrane region" description="Helical" evidence="9">
    <location>
        <begin position="381"/>
        <end position="406"/>
    </location>
</feature>
<evidence type="ECO:0000313" key="11">
    <source>
        <dbReference type="Proteomes" id="UP000584374"/>
    </source>
</evidence>
<feature type="region of interest" description="Disordered" evidence="8">
    <location>
        <begin position="1"/>
        <end position="31"/>
    </location>
</feature>
<feature type="transmembrane region" description="Helical" evidence="9">
    <location>
        <begin position="84"/>
        <end position="104"/>
    </location>
</feature>
<evidence type="ECO:0000256" key="9">
    <source>
        <dbReference type="SAM" id="Phobius"/>
    </source>
</evidence>
<dbReference type="EMBL" id="JACHIW010000001">
    <property type="protein sequence ID" value="MBB5156232.1"/>
    <property type="molecule type" value="Genomic_DNA"/>
</dbReference>
<feature type="transmembrane region" description="Helical" evidence="9">
    <location>
        <begin position="449"/>
        <end position="469"/>
    </location>
</feature>
<protein>
    <submittedName>
        <fullName evidence="10">Alpha-1,6-mannosyltransferase</fullName>
        <ecNumber evidence="10">2.4.1.-</ecNumber>
    </submittedName>
</protein>
<keyword evidence="2 10" id="KW-0328">Glycosyltransferase</keyword>
<evidence type="ECO:0000256" key="5">
    <source>
        <dbReference type="ARBA" id="ARBA00022989"/>
    </source>
</evidence>
<dbReference type="NCBIfam" id="NF038066">
    <property type="entry name" value="MptB"/>
    <property type="match status" value="1"/>
</dbReference>
<dbReference type="Proteomes" id="UP000584374">
    <property type="component" value="Unassembled WGS sequence"/>
</dbReference>
<evidence type="ECO:0000256" key="1">
    <source>
        <dbReference type="ARBA" id="ARBA00004141"/>
    </source>
</evidence>
<dbReference type="RefSeq" id="WP_246470903.1">
    <property type="nucleotide sequence ID" value="NZ_JACHIW010000001.1"/>
</dbReference>
<evidence type="ECO:0000256" key="4">
    <source>
        <dbReference type="ARBA" id="ARBA00022692"/>
    </source>
</evidence>
<keyword evidence="4 9" id="KW-0812">Transmembrane</keyword>
<dbReference type="AlphaFoldDB" id="A0A840Q129"/>
<feature type="transmembrane region" description="Helical" evidence="9">
    <location>
        <begin position="281"/>
        <end position="305"/>
    </location>
</feature>
<feature type="transmembrane region" description="Helical" evidence="9">
    <location>
        <begin position="317"/>
        <end position="335"/>
    </location>
</feature>
<feature type="transmembrane region" description="Helical" evidence="9">
    <location>
        <begin position="234"/>
        <end position="253"/>
    </location>
</feature>
<evidence type="ECO:0000256" key="2">
    <source>
        <dbReference type="ARBA" id="ARBA00022676"/>
    </source>
</evidence>
<evidence type="ECO:0000256" key="7">
    <source>
        <dbReference type="ARBA" id="ARBA00043987"/>
    </source>
</evidence>
<dbReference type="EC" id="2.4.1.-" evidence="10"/>
<keyword evidence="3 10" id="KW-0808">Transferase</keyword>
<comment type="caution">
    <text evidence="10">The sequence shown here is derived from an EMBL/GenBank/DDBJ whole genome shotgun (WGS) entry which is preliminary data.</text>
</comment>
<feature type="transmembrane region" description="Helical" evidence="9">
    <location>
        <begin position="481"/>
        <end position="499"/>
    </location>
</feature>
<organism evidence="10 11">
    <name type="scientific">Saccharopolyspora phatthalungensis</name>
    <dbReference type="NCBI Taxonomy" id="664693"/>
    <lineage>
        <taxon>Bacteria</taxon>
        <taxon>Bacillati</taxon>
        <taxon>Actinomycetota</taxon>
        <taxon>Actinomycetes</taxon>
        <taxon>Pseudonocardiales</taxon>
        <taxon>Pseudonocardiaceae</taxon>
        <taxon>Saccharopolyspora</taxon>
    </lineage>
</organism>
<keyword evidence="6 9" id="KW-0472">Membrane</keyword>
<keyword evidence="11" id="KW-1185">Reference proteome</keyword>
<evidence type="ECO:0000256" key="3">
    <source>
        <dbReference type="ARBA" id="ARBA00022679"/>
    </source>
</evidence>
<dbReference type="Pfam" id="PF26314">
    <property type="entry name" value="MptA_B_family"/>
    <property type="match status" value="1"/>
</dbReference>
<comment type="similarity">
    <text evidence="7">Belongs to the MptA/B family.</text>
</comment>
<gene>
    <name evidence="10" type="ORF">BJ970_003766</name>
</gene>